<organism evidence="4 5">
    <name type="scientific">Streptomyces spororaveus</name>
    <dbReference type="NCBI Taxonomy" id="284039"/>
    <lineage>
        <taxon>Bacteria</taxon>
        <taxon>Bacillati</taxon>
        <taxon>Actinomycetota</taxon>
        <taxon>Actinomycetes</taxon>
        <taxon>Kitasatosporales</taxon>
        <taxon>Streptomycetaceae</taxon>
        <taxon>Streptomyces</taxon>
    </lineage>
</organism>
<keyword evidence="2" id="KW-0067">ATP-binding</keyword>
<evidence type="ECO:0000259" key="3">
    <source>
        <dbReference type="PROSITE" id="PS50043"/>
    </source>
</evidence>
<dbReference type="Gene3D" id="1.10.10.10">
    <property type="entry name" value="Winged helix-like DNA-binding domain superfamily/Winged helix DNA-binding domain"/>
    <property type="match status" value="1"/>
</dbReference>
<proteinExistence type="predicted"/>
<keyword evidence="1" id="KW-0547">Nucleotide-binding</keyword>
<protein>
    <submittedName>
        <fullName evidence="4">LuxR family transcriptional regulator</fullName>
    </submittedName>
</protein>
<evidence type="ECO:0000313" key="4">
    <source>
        <dbReference type="EMBL" id="GHI81594.1"/>
    </source>
</evidence>
<keyword evidence="5" id="KW-1185">Reference proteome</keyword>
<feature type="domain" description="HTH luxR-type" evidence="3">
    <location>
        <begin position="917"/>
        <end position="986"/>
    </location>
</feature>
<dbReference type="CDD" id="cd06170">
    <property type="entry name" value="LuxR_C_like"/>
    <property type="match status" value="1"/>
</dbReference>
<dbReference type="PRINTS" id="PR00038">
    <property type="entry name" value="HTHLUXR"/>
</dbReference>
<dbReference type="InterPro" id="IPR041664">
    <property type="entry name" value="AAA_16"/>
</dbReference>
<dbReference type="InterPro" id="IPR036388">
    <property type="entry name" value="WH-like_DNA-bd_sf"/>
</dbReference>
<dbReference type="Pfam" id="PF13191">
    <property type="entry name" value="AAA_16"/>
    <property type="match status" value="1"/>
</dbReference>
<dbReference type="EMBL" id="BNED01000005">
    <property type="protein sequence ID" value="GHI81594.1"/>
    <property type="molecule type" value="Genomic_DNA"/>
</dbReference>
<dbReference type="SMART" id="SM00421">
    <property type="entry name" value="HTH_LUXR"/>
    <property type="match status" value="1"/>
</dbReference>
<dbReference type="RefSeq" id="WP_202202705.1">
    <property type="nucleotide sequence ID" value="NZ_BAAATO010000018.1"/>
</dbReference>
<dbReference type="Pfam" id="PF00196">
    <property type="entry name" value="GerE"/>
    <property type="match status" value="1"/>
</dbReference>
<evidence type="ECO:0000313" key="5">
    <source>
        <dbReference type="Proteomes" id="UP000608522"/>
    </source>
</evidence>
<dbReference type="PROSITE" id="PS50043">
    <property type="entry name" value="HTH_LUXR_2"/>
    <property type="match status" value="1"/>
</dbReference>
<dbReference type="SUPFAM" id="SSF46894">
    <property type="entry name" value="C-terminal effector domain of the bipartite response regulators"/>
    <property type="match status" value="1"/>
</dbReference>
<dbReference type="Gene3D" id="3.40.50.300">
    <property type="entry name" value="P-loop containing nucleotide triphosphate hydrolases"/>
    <property type="match status" value="1"/>
</dbReference>
<accession>A0ABQ3TME1</accession>
<dbReference type="SUPFAM" id="SSF52540">
    <property type="entry name" value="P-loop containing nucleoside triphosphate hydrolases"/>
    <property type="match status" value="1"/>
</dbReference>
<dbReference type="PANTHER" id="PTHR16305">
    <property type="entry name" value="TESTICULAR SOLUBLE ADENYLYL CYCLASE"/>
    <property type="match status" value="1"/>
</dbReference>
<dbReference type="InterPro" id="IPR016032">
    <property type="entry name" value="Sig_transdc_resp-reg_C-effctor"/>
</dbReference>
<evidence type="ECO:0000256" key="1">
    <source>
        <dbReference type="ARBA" id="ARBA00022741"/>
    </source>
</evidence>
<reference evidence="5" key="1">
    <citation type="submission" date="2023-07" db="EMBL/GenBank/DDBJ databases">
        <title>Whole genome shotgun sequence of Streptomyces spororaveus NBRC 15456.</title>
        <authorList>
            <person name="Komaki H."/>
            <person name="Tamura T."/>
        </authorList>
    </citation>
    <scope>NUCLEOTIDE SEQUENCE [LARGE SCALE GENOMIC DNA]</scope>
    <source>
        <strain evidence="5">NBRC 15456</strain>
    </source>
</reference>
<gene>
    <name evidence="4" type="ORF">Sspor_71550</name>
</gene>
<dbReference type="PANTHER" id="PTHR16305:SF35">
    <property type="entry name" value="TRANSCRIPTIONAL ACTIVATOR DOMAIN"/>
    <property type="match status" value="1"/>
</dbReference>
<comment type="caution">
    <text evidence="4">The sequence shown here is derived from an EMBL/GenBank/DDBJ whole genome shotgun (WGS) entry which is preliminary data.</text>
</comment>
<dbReference type="InterPro" id="IPR000792">
    <property type="entry name" value="Tscrpt_reg_LuxR_C"/>
</dbReference>
<sequence>MSIFWPALPEDCTVAGPDGGPHPRRGQLIGRGPEMGQIMRALAAARSGSGAALFVTGEPGVGKTRLATEALAVAAETNMVTVRGRASDVGPPVPYRPLVEALLLLSRAGLLPDPDELGRYGAVMARLLTGARDKDADAASHLVVAETMLRLLTVVGERQGCLLVLDDLHDADAGTLAVVEYLLDNIGHQPAVLLLVTGCAPCAATELATRSRRSGAAEVLDLAPLSRPDVHLLIAAELRVPPVEVCPDLVHRAVESSAGIPFVVKELVHDLTARPARHDPGTASVPLSVPPTVADSVRRQAGRLGPLGAELLGMAALFGRRFALPVLERALGRDHAELSAVLRAAVASYLITPDGPGTQWYTFRYPLAAEALLDDLGPGERARYVRRAARALTELHPGLPGAWCEHAAQLHEHAGDTPEAIRLYGEAAGRATGEGAVDRAVELLTRAHRLVEPGTAPELHATVLELLLDAVARSARFDRLPAPAVILDTLGGDGGEHGIPAPRRAGLHARLSDIATLTGRPAEALWHLDIARALLGSHPADAYAALVDLSAVHVELSRLAPDRLRTATRYAHRALEAARRADLPDVACRALLLLGQLAREEDEPAAAAHFRRARAIALARRLPVPRVAADVHLAVVAAGHEDRSTRIEQTRQEALGMGLLPLAHESGFVLALDRIRHGRFDEAGDRIREAAADASRLGLGRHLAMLRLAEAVRYAHQGRRAEMRGALERLAPLLDAAPGVRAMSYGLARAFCSLLEERHEAAGQEFAQALAYDAENPATGGFGKHGIILLLGVLAGRMGRRHHAEVTRASAGTTRWNHQFTGLAHAVLLGREGRPEEATAAAGKALEAAEPFPMARRLCLRLVAQSAHDDGWGTPVEWLREAEEYFHDAGLQAVAGASRALLRGMGASVRQRRTGTERVPPDLRRCGITVREFEVARLVAERISNKDIAGRLHISLRTVEKHVASLLQKTGHPNRTAFATATRDLVA</sequence>
<dbReference type="Proteomes" id="UP000608522">
    <property type="component" value="Unassembled WGS sequence"/>
</dbReference>
<evidence type="ECO:0000256" key="2">
    <source>
        <dbReference type="ARBA" id="ARBA00022840"/>
    </source>
</evidence>
<dbReference type="InterPro" id="IPR027417">
    <property type="entry name" value="P-loop_NTPase"/>
</dbReference>
<name>A0ABQ3TME1_9ACTN</name>